<dbReference type="OrthoDB" id="5296765at2"/>
<proteinExistence type="inferred from homology"/>
<dbReference type="Proteomes" id="UP000185628">
    <property type="component" value="Unassembled WGS sequence"/>
</dbReference>
<dbReference type="PANTHER" id="PTHR42734">
    <property type="entry name" value="METAL TRANSPORT SYSTEM ATP-BINDING PROTEIN TM_0124-RELATED"/>
    <property type="match status" value="1"/>
</dbReference>
<evidence type="ECO:0000313" key="7">
    <source>
        <dbReference type="Proteomes" id="UP000185628"/>
    </source>
</evidence>
<evidence type="ECO:0000256" key="1">
    <source>
        <dbReference type="ARBA" id="ARBA00005417"/>
    </source>
</evidence>
<dbReference type="AlphaFoldDB" id="A0A1Q5Q3E4"/>
<dbReference type="PROSITE" id="PS50893">
    <property type="entry name" value="ABC_TRANSPORTER_2"/>
    <property type="match status" value="1"/>
</dbReference>
<dbReference type="EMBL" id="MQVR01000025">
    <property type="protein sequence ID" value="OKL54160.1"/>
    <property type="molecule type" value="Genomic_DNA"/>
</dbReference>
<keyword evidence="4 6" id="KW-0067">ATP-binding</keyword>
<dbReference type="Gene3D" id="3.40.50.300">
    <property type="entry name" value="P-loop containing nucleotide triphosphate hydrolases"/>
    <property type="match status" value="1"/>
</dbReference>
<evidence type="ECO:0000256" key="3">
    <source>
        <dbReference type="ARBA" id="ARBA00022741"/>
    </source>
</evidence>
<dbReference type="InterPro" id="IPR050153">
    <property type="entry name" value="Metal_Ion_Import_ABC"/>
</dbReference>
<dbReference type="InterPro" id="IPR003593">
    <property type="entry name" value="AAA+_ATPase"/>
</dbReference>
<comment type="similarity">
    <text evidence="1">Belongs to the ABC transporter superfamily.</text>
</comment>
<feature type="domain" description="ABC transporter" evidence="5">
    <location>
        <begin position="4"/>
        <end position="235"/>
    </location>
</feature>
<name>A0A1Q5Q3E4_9ACTO</name>
<keyword evidence="7" id="KW-1185">Reference proteome</keyword>
<dbReference type="InterPro" id="IPR027417">
    <property type="entry name" value="P-loop_NTPase"/>
</dbReference>
<evidence type="ECO:0000256" key="4">
    <source>
        <dbReference type="ARBA" id="ARBA00022840"/>
    </source>
</evidence>
<protein>
    <submittedName>
        <fullName evidence="6">Manganese ABC transporter ATP-binding protein</fullName>
    </submittedName>
</protein>
<reference evidence="7" key="1">
    <citation type="submission" date="2016-12" db="EMBL/GenBank/DDBJ databases">
        <authorList>
            <person name="Meng X."/>
        </authorList>
    </citation>
    <scope>NUCLEOTIDE SEQUENCE [LARGE SCALE GENOMIC DNA]</scope>
    <source>
        <strain evidence="7">DSM 19116</strain>
    </source>
</reference>
<organism evidence="6 7">
    <name type="scientific">Bowdeniella nasicola</name>
    <dbReference type="NCBI Taxonomy" id="208480"/>
    <lineage>
        <taxon>Bacteria</taxon>
        <taxon>Bacillati</taxon>
        <taxon>Actinomycetota</taxon>
        <taxon>Actinomycetes</taxon>
        <taxon>Actinomycetales</taxon>
        <taxon>Actinomycetaceae</taxon>
        <taxon>Bowdeniella</taxon>
    </lineage>
</organism>
<dbReference type="CDD" id="cd03235">
    <property type="entry name" value="ABC_Metallic_Cations"/>
    <property type="match status" value="1"/>
</dbReference>
<sequence length="241" mass="25768">MRALSLTNLTVAYHDVMALRDANLTVPAGVIMGVVGPNGAGKSTLIKGALSLVPTLSGTAEFFGEPFSAARHRVGYLPQHASVDWDYPATLFDVALMGTFDSRRWFARATARDRQVAHEALAAVGLDALADRHVGEVSGGQRQRTLLARVLAHQADIYFMDEPFAGVDVASQDTITRVLHDLRAAGKTIVIVHHDLATIPQLCDEVALIDGTVVAHGPVDSVFTRDLIDRTYGLGDVSAAC</sequence>
<dbReference type="InterPro" id="IPR003439">
    <property type="entry name" value="ABC_transporter-like_ATP-bd"/>
</dbReference>
<keyword evidence="3" id="KW-0547">Nucleotide-binding</keyword>
<comment type="caution">
    <text evidence="6">The sequence shown here is derived from an EMBL/GenBank/DDBJ whole genome shotgun (WGS) entry which is preliminary data.</text>
</comment>
<dbReference type="SMART" id="SM00382">
    <property type="entry name" value="AAA"/>
    <property type="match status" value="1"/>
</dbReference>
<dbReference type="Pfam" id="PF00005">
    <property type="entry name" value="ABC_tran"/>
    <property type="match status" value="1"/>
</dbReference>
<dbReference type="RefSeq" id="WP_073716416.1">
    <property type="nucleotide sequence ID" value="NZ_MQVR01000025.1"/>
</dbReference>
<evidence type="ECO:0000259" key="5">
    <source>
        <dbReference type="PROSITE" id="PS50893"/>
    </source>
</evidence>
<dbReference type="GO" id="GO:0016887">
    <property type="term" value="F:ATP hydrolysis activity"/>
    <property type="evidence" value="ECO:0007669"/>
    <property type="project" value="InterPro"/>
</dbReference>
<accession>A0A1Q5Q3E4</accession>
<dbReference type="STRING" id="208480.SAMN02910418_00899"/>
<evidence type="ECO:0000256" key="2">
    <source>
        <dbReference type="ARBA" id="ARBA00022448"/>
    </source>
</evidence>
<gene>
    <name evidence="6" type="ORF">BSZ39_05745</name>
</gene>
<keyword evidence="2" id="KW-0813">Transport</keyword>
<dbReference type="PANTHER" id="PTHR42734:SF5">
    <property type="entry name" value="IRON TRANSPORT SYSTEM ATP-BINDING PROTEIN HI_0361-RELATED"/>
    <property type="match status" value="1"/>
</dbReference>
<evidence type="ECO:0000313" key="6">
    <source>
        <dbReference type="EMBL" id="OKL54160.1"/>
    </source>
</evidence>
<dbReference type="GO" id="GO:0005524">
    <property type="term" value="F:ATP binding"/>
    <property type="evidence" value="ECO:0007669"/>
    <property type="project" value="UniProtKB-KW"/>
</dbReference>
<dbReference type="SUPFAM" id="SSF52540">
    <property type="entry name" value="P-loop containing nucleoside triphosphate hydrolases"/>
    <property type="match status" value="1"/>
</dbReference>